<evidence type="ECO:0000313" key="2">
    <source>
        <dbReference type="EMBL" id="KAK6734859.1"/>
    </source>
</evidence>
<evidence type="ECO:0000256" key="1">
    <source>
        <dbReference type="SAM" id="MobiDB-lite"/>
    </source>
</evidence>
<gene>
    <name evidence="2" type="primary">Necator_chrII.g5985</name>
    <name evidence="2" type="ORF">RB195_018192</name>
</gene>
<evidence type="ECO:0000313" key="3">
    <source>
        <dbReference type="Proteomes" id="UP001303046"/>
    </source>
</evidence>
<feature type="region of interest" description="Disordered" evidence="1">
    <location>
        <begin position="96"/>
        <end position="116"/>
    </location>
</feature>
<name>A0ABR1C8M8_NECAM</name>
<dbReference type="EMBL" id="JAVFWL010000002">
    <property type="protein sequence ID" value="KAK6734859.1"/>
    <property type="molecule type" value="Genomic_DNA"/>
</dbReference>
<keyword evidence="3" id="KW-1185">Reference proteome</keyword>
<protein>
    <submittedName>
        <fullName evidence="2">Uncharacterized protein</fullName>
    </submittedName>
</protein>
<reference evidence="2 3" key="1">
    <citation type="submission" date="2023-08" db="EMBL/GenBank/DDBJ databases">
        <title>A Necator americanus chromosomal reference genome.</title>
        <authorList>
            <person name="Ilik V."/>
            <person name="Petrzelkova K.J."/>
            <person name="Pardy F."/>
            <person name="Fuh T."/>
            <person name="Niatou-Singa F.S."/>
            <person name="Gouil Q."/>
            <person name="Baker L."/>
            <person name="Ritchie M.E."/>
            <person name="Jex A.R."/>
            <person name="Gazzola D."/>
            <person name="Li H."/>
            <person name="Toshio Fujiwara R."/>
            <person name="Zhan B."/>
            <person name="Aroian R.V."/>
            <person name="Pafco B."/>
            <person name="Schwarz E.M."/>
        </authorList>
    </citation>
    <scope>NUCLEOTIDE SEQUENCE [LARGE SCALE GENOMIC DNA]</scope>
    <source>
        <strain evidence="2 3">Aroian</strain>
        <tissue evidence="2">Whole animal</tissue>
    </source>
</reference>
<sequence>MPTRNLSTCHDLFEPFLWKMKEICLVRNRNVFAAKYTLILRYLRENEETFLHQRRSQQNYGLSLSSVVGGEAENVQDALYSSDGDEEMMEVAAEDEVENANRAHQRKEEQTKRRKPVLDIPDCAQDERGAFVVCLRMQPSNSTDNQICWIRCHNIGKTSIQL</sequence>
<comment type="caution">
    <text evidence="2">The sequence shown here is derived from an EMBL/GenBank/DDBJ whole genome shotgun (WGS) entry which is preliminary data.</text>
</comment>
<organism evidence="2 3">
    <name type="scientific">Necator americanus</name>
    <name type="common">Human hookworm</name>
    <dbReference type="NCBI Taxonomy" id="51031"/>
    <lineage>
        <taxon>Eukaryota</taxon>
        <taxon>Metazoa</taxon>
        <taxon>Ecdysozoa</taxon>
        <taxon>Nematoda</taxon>
        <taxon>Chromadorea</taxon>
        <taxon>Rhabditida</taxon>
        <taxon>Rhabditina</taxon>
        <taxon>Rhabditomorpha</taxon>
        <taxon>Strongyloidea</taxon>
        <taxon>Ancylostomatidae</taxon>
        <taxon>Bunostominae</taxon>
        <taxon>Necator</taxon>
    </lineage>
</organism>
<accession>A0ABR1C8M8</accession>
<proteinExistence type="predicted"/>
<dbReference type="Proteomes" id="UP001303046">
    <property type="component" value="Unassembled WGS sequence"/>
</dbReference>